<feature type="domain" description="Tripartite ATP-independent periplasmic transporters DctQ component" evidence="10">
    <location>
        <begin position="29"/>
        <end position="158"/>
    </location>
</feature>
<dbReference type="OrthoDB" id="7843639at2"/>
<evidence type="ECO:0000256" key="6">
    <source>
        <dbReference type="ARBA" id="ARBA00022989"/>
    </source>
</evidence>
<dbReference type="Proteomes" id="UP000075787">
    <property type="component" value="Unassembled WGS sequence"/>
</dbReference>
<dbReference type="GeneID" id="97238776"/>
<dbReference type="InterPro" id="IPR007387">
    <property type="entry name" value="TRAP_DctQ"/>
</dbReference>
<comment type="similarity">
    <text evidence="8 9">Belongs to the TRAP transporter small permease family.</text>
</comment>
<feature type="transmembrane region" description="Helical" evidence="9">
    <location>
        <begin position="132"/>
        <end position="151"/>
    </location>
</feature>
<dbReference type="AlphaFoldDB" id="A0A162L305"/>
<dbReference type="GO" id="GO:0005886">
    <property type="term" value="C:plasma membrane"/>
    <property type="evidence" value="ECO:0007669"/>
    <property type="project" value="UniProtKB-SubCell"/>
</dbReference>
<comment type="caution">
    <text evidence="11">The sequence shown here is derived from an EMBL/GenBank/DDBJ whole genome shotgun (WGS) entry which is preliminary data.</text>
</comment>
<keyword evidence="5 9" id="KW-0812">Transmembrane</keyword>
<reference evidence="11 12" key="1">
    <citation type="submission" date="2015-12" db="EMBL/GenBank/DDBJ databases">
        <title>Genome sequence of Tistrella mobilis MCCC 1A02139.</title>
        <authorList>
            <person name="Lu L."/>
            <person name="Lai Q."/>
            <person name="Shao Z."/>
            <person name="Qian P."/>
        </authorList>
    </citation>
    <scope>NUCLEOTIDE SEQUENCE [LARGE SCALE GENOMIC DNA]</scope>
    <source>
        <strain evidence="11 12">MCCC 1A02139</strain>
    </source>
</reference>
<keyword evidence="4 9" id="KW-0997">Cell inner membrane</keyword>
<gene>
    <name evidence="11" type="ORF">AUP44_27285</name>
</gene>
<evidence type="ECO:0000256" key="3">
    <source>
        <dbReference type="ARBA" id="ARBA00022475"/>
    </source>
</evidence>
<evidence type="ECO:0000256" key="2">
    <source>
        <dbReference type="ARBA" id="ARBA00022448"/>
    </source>
</evidence>
<dbReference type="InterPro" id="IPR055348">
    <property type="entry name" value="DctQ"/>
</dbReference>
<name>A0A162L305_9PROT</name>
<keyword evidence="2 9" id="KW-0813">Transport</keyword>
<evidence type="ECO:0000256" key="8">
    <source>
        <dbReference type="ARBA" id="ARBA00038436"/>
    </source>
</evidence>
<dbReference type="PANTHER" id="PTHR35011">
    <property type="entry name" value="2,3-DIKETO-L-GULONATE TRAP TRANSPORTER SMALL PERMEASE PROTEIN YIAM"/>
    <property type="match status" value="1"/>
</dbReference>
<dbReference type="Pfam" id="PF04290">
    <property type="entry name" value="DctQ"/>
    <property type="match status" value="1"/>
</dbReference>
<feature type="transmembrane region" description="Helical" evidence="9">
    <location>
        <begin position="90"/>
        <end position="112"/>
    </location>
</feature>
<dbReference type="RefSeq" id="WP_062763797.1">
    <property type="nucleotide sequence ID" value="NZ_CP121042.1"/>
</dbReference>
<comment type="subunit">
    <text evidence="9">The complex comprises the extracytoplasmic solute receptor protein and the two transmembrane proteins.</text>
</comment>
<evidence type="ECO:0000256" key="4">
    <source>
        <dbReference type="ARBA" id="ARBA00022519"/>
    </source>
</evidence>
<evidence type="ECO:0000259" key="10">
    <source>
        <dbReference type="Pfam" id="PF04290"/>
    </source>
</evidence>
<protein>
    <recommendedName>
        <fullName evidence="9">TRAP transporter small permease protein</fullName>
    </recommendedName>
</protein>
<evidence type="ECO:0000313" key="12">
    <source>
        <dbReference type="Proteomes" id="UP000075787"/>
    </source>
</evidence>
<dbReference type="GO" id="GO:0022857">
    <property type="term" value="F:transmembrane transporter activity"/>
    <property type="evidence" value="ECO:0007669"/>
    <property type="project" value="UniProtKB-UniRule"/>
</dbReference>
<keyword evidence="7 9" id="KW-0472">Membrane</keyword>
<evidence type="ECO:0000256" key="7">
    <source>
        <dbReference type="ARBA" id="ARBA00023136"/>
    </source>
</evidence>
<evidence type="ECO:0000256" key="1">
    <source>
        <dbReference type="ARBA" id="ARBA00004429"/>
    </source>
</evidence>
<sequence>MITFLAALDGAFARVLNLLVLATSLVVTAALVLLVTARAGFDLPLTGMHEASMLAAMWLYMAGATLATRNGRHLTVDFLATGLTGRRARAIHGLIIAAITAVVAGLFCFWVWKMFAWGLKRPQTIPVLGLPLWLAQAPLALAAVTAVLYALRDMARAVLALAGRGEGG</sequence>
<comment type="function">
    <text evidence="9">Part of the tripartite ATP-independent periplasmic (TRAP) transport system.</text>
</comment>
<evidence type="ECO:0000313" key="11">
    <source>
        <dbReference type="EMBL" id="KYO52970.1"/>
    </source>
</evidence>
<accession>A0A162L305</accession>
<keyword evidence="3" id="KW-1003">Cell membrane</keyword>
<evidence type="ECO:0000256" key="9">
    <source>
        <dbReference type="RuleBase" id="RU369079"/>
    </source>
</evidence>
<dbReference type="EMBL" id="LPZR01000133">
    <property type="protein sequence ID" value="KYO52970.1"/>
    <property type="molecule type" value="Genomic_DNA"/>
</dbReference>
<evidence type="ECO:0000256" key="5">
    <source>
        <dbReference type="ARBA" id="ARBA00022692"/>
    </source>
</evidence>
<proteinExistence type="inferred from homology"/>
<comment type="subcellular location">
    <subcellularLocation>
        <location evidence="1 9">Cell inner membrane</location>
        <topology evidence="1 9">Multi-pass membrane protein</topology>
    </subcellularLocation>
</comment>
<feature type="transmembrane region" description="Helical" evidence="9">
    <location>
        <begin position="51"/>
        <end position="69"/>
    </location>
</feature>
<keyword evidence="6 9" id="KW-1133">Transmembrane helix</keyword>
<organism evidence="11 12">
    <name type="scientific">Tistrella mobilis</name>
    <dbReference type="NCBI Taxonomy" id="171437"/>
    <lineage>
        <taxon>Bacteria</taxon>
        <taxon>Pseudomonadati</taxon>
        <taxon>Pseudomonadota</taxon>
        <taxon>Alphaproteobacteria</taxon>
        <taxon>Geminicoccales</taxon>
        <taxon>Geminicoccaceae</taxon>
        <taxon>Tistrella</taxon>
    </lineage>
</organism>
<feature type="transmembrane region" description="Helical" evidence="9">
    <location>
        <begin position="12"/>
        <end position="39"/>
    </location>
</feature>